<accession>A0AAE2VBA6</accession>
<dbReference type="PROSITE" id="PS51257">
    <property type="entry name" value="PROKAR_LIPOPROTEIN"/>
    <property type="match status" value="1"/>
</dbReference>
<dbReference type="AlphaFoldDB" id="A0AAE2VBA6"/>
<feature type="transmembrane region" description="Helical" evidence="1">
    <location>
        <begin position="178"/>
        <end position="197"/>
    </location>
</feature>
<keyword evidence="1" id="KW-0812">Transmembrane</keyword>
<evidence type="ECO:0008006" key="5">
    <source>
        <dbReference type="Google" id="ProtNLM"/>
    </source>
</evidence>
<evidence type="ECO:0000313" key="4">
    <source>
        <dbReference type="Proteomes" id="UP000634206"/>
    </source>
</evidence>
<feature type="chain" id="PRO_5042038874" description="DUF4381 domain-containing protein" evidence="2">
    <location>
        <begin position="22"/>
        <end position="304"/>
    </location>
</feature>
<proteinExistence type="predicted"/>
<dbReference type="EMBL" id="JAENIG010000002">
    <property type="protein sequence ID" value="MBK1854325.1"/>
    <property type="molecule type" value="Genomic_DNA"/>
</dbReference>
<sequence>MMSWKQVNILLAACLAVLLVACQKQETGKPAGTTSTVAADGLELTVHLTDQEISTSEMLEVEVVVRAEESIKVQMPAFAEPMGQWGDFTIFESHADPPVLDADGWVRQRRVFLLEPDLPGDSVLSAVTVQAVDGQGQSRVVRSQEHRVKVLSVLTQADQPLRDIAPIDRPEEKQQGSWWWAVGIGSVILLVIGWWLLRDRTLTDEVSPCGREFEKLQTAESGEVLQRLEKSFCRALSDRLGEPLEKHDFSGLQQVVDVDAELGDAIADYDRMRYAARPADAAAVGQLYQRFARILDRTGKEVGS</sequence>
<dbReference type="Proteomes" id="UP000634206">
    <property type="component" value="Unassembled WGS sequence"/>
</dbReference>
<comment type="caution">
    <text evidence="3">The sequence shown here is derived from an EMBL/GenBank/DDBJ whole genome shotgun (WGS) entry which is preliminary data.</text>
</comment>
<evidence type="ECO:0000256" key="2">
    <source>
        <dbReference type="SAM" id="SignalP"/>
    </source>
</evidence>
<evidence type="ECO:0000256" key="1">
    <source>
        <dbReference type="SAM" id="Phobius"/>
    </source>
</evidence>
<gene>
    <name evidence="3" type="ORF">JIN83_05115</name>
</gene>
<keyword evidence="2" id="KW-0732">Signal</keyword>
<name>A0AAE2VBA6_9BACT</name>
<dbReference type="RefSeq" id="WP_309488930.1">
    <property type="nucleotide sequence ID" value="NZ_JAENIG010000002.1"/>
</dbReference>
<organism evidence="3 4">
    <name type="scientific">Oceaniferula flava</name>
    <dbReference type="NCBI Taxonomy" id="2800421"/>
    <lineage>
        <taxon>Bacteria</taxon>
        <taxon>Pseudomonadati</taxon>
        <taxon>Verrucomicrobiota</taxon>
        <taxon>Verrucomicrobiia</taxon>
        <taxon>Verrucomicrobiales</taxon>
        <taxon>Verrucomicrobiaceae</taxon>
        <taxon>Oceaniferula</taxon>
    </lineage>
</organism>
<feature type="signal peptide" evidence="2">
    <location>
        <begin position="1"/>
        <end position="21"/>
    </location>
</feature>
<keyword evidence="1" id="KW-0472">Membrane</keyword>
<evidence type="ECO:0000313" key="3">
    <source>
        <dbReference type="EMBL" id="MBK1854325.1"/>
    </source>
</evidence>
<keyword evidence="1" id="KW-1133">Transmembrane helix</keyword>
<protein>
    <recommendedName>
        <fullName evidence="5">DUF4381 domain-containing protein</fullName>
    </recommendedName>
</protein>
<keyword evidence="4" id="KW-1185">Reference proteome</keyword>
<reference evidence="3" key="1">
    <citation type="submission" date="2021-01" db="EMBL/GenBank/DDBJ databases">
        <title>Modified the classification status of verrucomicrobia.</title>
        <authorList>
            <person name="Feng X."/>
        </authorList>
    </citation>
    <scope>NUCLEOTIDE SEQUENCE</scope>
    <source>
        <strain evidence="3">5K15</strain>
    </source>
</reference>